<feature type="region of interest" description="Disordered" evidence="10">
    <location>
        <begin position="1"/>
        <end position="28"/>
    </location>
</feature>
<keyword evidence="4 9" id="KW-0805">Transcription regulation</keyword>
<evidence type="ECO:0000256" key="7">
    <source>
        <dbReference type="ARBA" id="ARBA00023242"/>
    </source>
</evidence>
<dbReference type="AlphaFoldDB" id="A0A8H5D476"/>
<dbReference type="Pfam" id="PF08638">
    <property type="entry name" value="Med14"/>
    <property type="match status" value="2"/>
</dbReference>
<accession>A0A8H5D476</accession>
<proteinExistence type="inferred from homology"/>
<comment type="subcellular location">
    <subcellularLocation>
        <location evidence="1 9">Nucleus</location>
    </subcellularLocation>
</comment>
<keyword evidence="7 9" id="KW-0539">Nucleus</keyword>
<dbReference type="GO" id="GO:0070847">
    <property type="term" value="C:core mediator complex"/>
    <property type="evidence" value="ECO:0007669"/>
    <property type="project" value="TreeGrafter"/>
</dbReference>
<dbReference type="EMBL" id="JAACJO010000012">
    <property type="protein sequence ID" value="KAF5351922.1"/>
    <property type="molecule type" value="Genomic_DNA"/>
</dbReference>
<comment type="function">
    <text evidence="9">Component of the Mediator complex, a coactivator involved in the regulated transcription of nearly all RNA polymerase II-dependent genes. Mediator functions as a bridge to convey information from gene-specific regulatory proteins to the basal RNA polymerase II transcription machinery. Mediator is recruited to promoters by direct interactions with regulatory proteins and serves as a scaffold for the assembly of a functional preinitiation complex with RNA polymerase II and the general transcription factors.</text>
</comment>
<dbReference type="OrthoDB" id="205099at2759"/>
<keyword evidence="5 9" id="KW-0010">Activator</keyword>
<evidence type="ECO:0000256" key="4">
    <source>
        <dbReference type="ARBA" id="ARBA00023015"/>
    </source>
</evidence>
<dbReference type="GO" id="GO:0016592">
    <property type="term" value="C:mediator complex"/>
    <property type="evidence" value="ECO:0007669"/>
    <property type="project" value="UniProtKB-UniRule"/>
</dbReference>
<dbReference type="PANTHER" id="PTHR12809">
    <property type="entry name" value="MEDIATOR COMPLEX SUBUNIT"/>
    <property type="match status" value="1"/>
</dbReference>
<dbReference type="PANTHER" id="PTHR12809:SF2">
    <property type="entry name" value="MEDIATOR OF RNA POLYMERASE II TRANSCRIPTION SUBUNIT 14"/>
    <property type="match status" value="1"/>
</dbReference>
<evidence type="ECO:0000313" key="13">
    <source>
        <dbReference type="Proteomes" id="UP000559027"/>
    </source>
</evidence>
<gene>
    <name evidence="12" type="ORF">D9756_007453</name>
</gene>
<evidence type="ECO:0000259" key="11">
    <source>
        <dbReference type="Pfam" id="PF08638"/>
    </source>
</evidence>
<name>A0A8H5D476_9AGAR</name>
<keyword evidence="6 9" id="KW-0804">Transcription</keyword>
<evidence type="ECO:0000256" key="9">
    <source>
        <dbReference type="RuleBase" id="RU365082"/>
    </source>
</evidence>
<evidence type="ECO:0000256" key="1">
    <source>
        <dbReference type="ARBA" id="ARBA00004123"/>
    </source>
</evidence>
<keyword evidence="13" id="KW-1185">Reference proteome</keyword>
<comment type="subunit">
    <text evidence="9">Component of the Mediator complex.</text>
</comment>
<dbReference type="InterPro" id="IPR013947">
    <property type="entry name" value="Mediator_Med14"/>
</dbReference>
<dbReference type="GO" id="GO:0006357">
    <property type="term" value="P:regulation of transcription by RNA polymerase II"/>
    <property type="evidence" value="ECO:0007669"/>
    <property type="project" value="InterPro"/>
</dbReference>
<dbReference type="GO" id="GO:0003712">
    <property type="term" value="F:transcription coregulator activity"/>
    <property type="evidence" value="ECO:0007669"/>
    <property type="project" value="UniProtKB-UniRule"/>
</dbReference>
<feature type="domain" description="Mediator complex subunit MED14 N-terminal" evidence="11">
    <location>
        <begin position="51"/>
        <end position="151"/>
    </location>
</feature>
<comment type="similarity">
    <text evidence="2 9">Belongs to the Mediator complex subunit 14 family.</text>
</comment>
<dbReference type="InterPro" id="IPR055122">
    <property type="entry name" value="Med14_N"/>
</dbReference>
<feature type="domain" description="Mediator complex subunit MED14 N-terminal" evidence="11">
    <location>
        <begin position="153"/>
        <end position="215"/>
    </location>
</feature>
<sequence length="1180" mass="131830">MLDNSFPVAAANSEQPVAGPSHSNGIKLEDTDDDVPLEILERELPFVNHEQIPLRELLQRVMQDIYSELSEMAETLPGMSDITRKRTLADWVVKTKKQVVKLYAVAKWSRDADVVQKCMNITVFLSGQNQQFEDVTRALKNARDMLDPARQKYIIPQTPLTDAEVRKTLSGIEEAIRFRLRMSEIVPVEMAQYRIADGRVYFTVPNLFETSLCLSGVGPDDGWFFVNVEFLIEVGGDVATLQEFPRIPSGILKRHITEEADSRLGLYVQRPKPEQPFPPGFEPPPRPKLPLGYVDAPLVRMFNFLPGDLEMISLSYQLEILWYQAERMRSLGWAKYMSVQMSRDRKSMTVSYWLRPPPPPQQQRKFLVPPLGGKVTISIVETHGPPQAGPGPERSPKSRMLAKLQRKTKLGNMKPSDEVEGLRFEVKWEPEKGALGVILPSDQLLLPEELLRVKPECLDFEAMLKAIIEKHTAAILMSFEYQLQTGEAKTVFGPPGVVTRVTELGSPALRIHLCADEVVIITIDPRTGRITLRDTGDLAAAGRGPRFKTISERINENPTVLLGAVFQFRFLTISDLVEQKAKYLGLQCYKMRNFQRDELKKLGSDIRTFLFIQLANFPDHYLVIIITDARFRFALITTETIRDATFAHMLINDICWLDYDRLKQESLAVARITESLNPDGRVGMKRRRELEFADAQSGLSDFNLETQMLRELYTYCCARVAYSNVEWQLKNQSIPFTYVNPTSRLPITQDLAHAQSSLVRSIPGICVQSNDILSGVPAAEAAMPNIRVVALRWWSEKSVQVVTCVKLKYVQQPMGKTVGGAIIRPSKGIIYDSKEAVVSFFSENVEGCMKEFVKEWARVSKMVVIAREVGQMSKGKMWPDIQLLSFDLQTVEFAYAENYTVSITCEDQLSPTGGHFVLRFARRKLPAALTPSARGAGIPMDEDIPEEDLFNPHVDAEPFFRDMLQQGNDHQGHGRLAPSLHRLVALLRETLPVIVELEAIRRDEEKKNRVVDTFPKAAGWYRLLYGDLRHSLDFRLMTNQRIAILDGSHSLYPSSPSSLSSTTSSTKPSTSTTSGGSSHGLQPIPQFRDIIAEVVKSGLAAGDIRPGKIARIDSGVVCEYTAVRKLARAIHTRVAEILAVNTASSAAVGATVPVVTASASGGVSIGSGMPKPSALPVKAS</sequence>
<organism evidence="12 13">
    <name type="scientific">Leucocoprinus leucothites</name>
    <dbReference type="NCBI Taxonomy" id="201217"/>
    <lineage>
        <taxon>Eukaryota</taxon>
        <taxon>Fungi</taxon>
        <taxon>Dikarya</taxon>
        <taxon>Basidiomycota</taxon>
        <taxon>Agaricomycotina</taxon>
        <taxon>Agaricomycetes</taxon>
        <taxon>Agaricomycetidae</taxon>
        <taxon>Agaricales</taxon>
        <taxon>Agaricineae</taxon>
        <taxon>Agaricaceae</taxon>
        <taxon>Leucocoprinus</taxon>
    </lineage>
</organism>
<feature type="compositionally biased region" description="Low complexity" evidence="10">
    <location>
        <begin position="1052"/>
        <end position="1081"/>
    </location>
</feature>
<feature type="region of interest" description="Disordered" evidence="10">
    <location>
        <begin position="1052"/>
        <end position="1083"/>
    </location>
</feature>
<evidence type="ECO:0000313" key="12">
    <source>
        <dbReference type="EMBL" id="KAF5351922.1"/>
    </source>
</evidence>
<evidence type="ECO:0000256" key="2">
    <source>
        <dbReference type="ARBA" id="ARBA00007813"/>
    </source>
</evidence>
<comment type="caution">
    <text evidence="12">The sequence shown here is derived from an EMBL/GenBank/DDBJ whole genome shotgun (WGS) entry which is preliminary data.</text>
</comment>
<evidence type="ECO:0000256" key="8">
    <source>
        <dbReference type="ARBA" id="ARBA00032007"/>
    </source>
</evidence>
<dbReference type="Proteomes" id="UP000559027">
    <property type="component" value="Unassembled WGS sequence"/>
</dbReference>
<evidence type="ECO:0000256" key="10">
    <source>
        <dbReference type="SAM" id="MobiDB-lite"/>
    </source>
</evidence>
<protein>
    <recommendedName>
        <fullName evidence="3 9">Mediator of RNA polymerase II transcription subunit 14</fullName>
    </recommendedName>
    <alternativeName>
        <fullName evidence="8 9">Mediator complex subunit 14</fullName>
    </alternativeName>
</protein>
<evidence type="ECO:0000256" key="3">
    <source>
        <dbReference type="ARBA" id="ARBA00019619"/>
    </source>
</evidence>
<evidence type="ECO:0000256" key="5">
    <source>
        <dbReference type="ARBA" id="ARBA00023159"/>
    </source>
</evidence>
<reference evidence="12 13" key="1">
    <citation type="journal article" date="2020" name="ISME J.">
        <title>Uncovering the hidden diversity of litter-decomposition mechanisms in mushroom-forming fungi.</title>
        <authorList>
            <person name="Floudas D."/>
            <person name="Bentzer J."/>
            <person name="Ahren D."/>
            <person name="Johansson T."/>
            <person name="Persson P."/>
            <person name="Tunlid A."/>
        </authorList>
    </citation>
    <scope>NUCLEOTIDE SEQUENCE [LARGE SCALE GENOMIC DNA]</scope>
    <source>
        <strain evidence="12 13">CBS 146.42</strain>
    </source>
</reference>
<evidence type="ECO:0000256" key="6">
    <source>
        <dbReference type="ARBA" id="ARBA00023163"/>
    </source>
</evidence>